<keyword evidence="3 4" id="KW-0175">Coiled coil</keyword>
<dbReference type="STRING" id="46731.A0A3M6TR14"/>
<dbReference type="GO" id="GO:0005737">
    <property type="term" value="C:cytoplasm"/>
    <property type="evidence" value="ECO:0007669"/>
    <property type="project" value="TreeGrafter"/>
</dbReference>
<dbReference type="AlphaFoldDB" id="A0A3M6TR14"/>
<dbReference type="Pfam" id="PF11461">
    <property type="entry name" value="RILP"/>
    <property type="match status" value="1"/>
</dbReference>
<keyword evidence="9" id="KW-1185">Reference proteome</keyword>
<evidence type="ECO:0000256" key="2">
    <source>
        <dbReference type="ARBA" id="ARBA00022927"/>
    </source>
</evidence>
<dbReference type="GO" id="GO:0060271">
    <property type="term" value="P:cilium assembly"/>
    <property type="evidence" value="ECO:0007669"/>
    <property type="project" value="TreeGrafter"/>
</dbReference>
<dbReference type="GO" id="GO:0036064">
    <property type="term" value="C:ciliary basal body"/>
    <property type="evidence" value="ECO:0007669"/>
    <property type="project" value="TreeGrafter"/>
</dbReference>
<organism evidence="8 9">
    <name type="scientific">Pocillopora damicornis</name>
    <name type="common">Cauliflower coral</name>
    <name type="synonym">Millepora damicornis</name>
    <dbReference type="NCBI Taxonomy" id="46731"/>
    <lineage>
        <taxon>Eukaryota</taxon>
        <taxon>Metazoa</taxon>
        <taxon>Cnidaria</taxon>
        <taxon>Anthozoa</taxon>
        <taxon>Hexacorallia</taxon>
        <taxon>Scleractinia</taxon>
        <taxon>Astrocoeniina</taxon>
        <taxon>Pocilloporidae</taxon>
        <taxon>Pocillopora</taxon>
    </lineage>
</organism>
<dbReference type="InterPro" id="IPR034744">
    <property type="entry name" value="RH2"/>
</dbReference>
<dbReference type="OrthoDB" id="10069524at2759"/>
<dbReference type="EMBL" id="RCHS01003137">
    <property type="protein sequence ID" value="RMX43771.1"/>
    <property type="molecule type" value="Genomic_DNA"/>
</dbReference>
<evidence type="ECO:0000259" key="7">
    <source>
        <dbReference type="PROSITE" id="PS51777"/>
    </source>
</evidence>
<feature type="domain" description="RH1" evidence="6">
    <location>
        <begin position="1"/>
        <end position="81"/>
    </location>
</feature>
<evidence type="ECO:0000256" key="3">
    <source>
        <dbReference type="ARBA" id="ARBA00023054"/>
    </source>
</evidence>
<evidence type="ECO:0008006" key="10">
    <source>
        <dbReference type="Google" id="ProtNLM"/>
    </source>
</evidence>
<keyword evidence="2" id="KW-0653">Protein transport</keyword>
<accession>A0A3M6TR14</accession>
<name>A0A3M6TR14_POCDA</name>
<dbReference type="GO" id="GO:0051959">
    <property type="term" value="F:dynein light intermediate chain binding"/>
    <property type="evidence" value="ECO:0007669"/>
    <property type="project" value="TreeGrafter"/>
</dbReference>
<dbReference type="CDD" id="cd14445">
    <property type="entry name" value="RILP-like"/>
    <property type="match status" value="1"/>
</dbReference>
<feature type="coiled-coil region" evidence="4">
    <location>
        <begin position="54"/>
        <end position="217"/>
    </location>
</feature>
<dbReference type="Proteomes" id="UP000275408">
    <property type="component" value="Unassembled WGS sequence"/>
</dbReference>
<feature type="region of interest" description="Disordered" evidence="5">
    <location>
        <begin position="419"/>
        <end position="455"/>
    </location>
</feature>
<protein>
    <recommendedName>
        <fullName evidence="10">RH1 domain-containing protein</fullName>
    </recommendedName>
</protein>
<sequence length="455" mass="51602">MAADITTADVYEDASLIGQDIEKIIDRFGHDAVMDLMPKVIRVLEKLEVVVGEKEKDKLEIAELKLENERLYLDIKREASQRRKLDEELYQISATGETDNLKAMLIKLQEENKKLRMEVEVTVNTQPATAYISAPGDAELMEKMKKTIDNQRDSIRSKNKEIDSLRTDLDAVEEQIVRLTNINESVRKTLGASKDRIHDLAREKAELQTELRALRLRAEPLAESDENGDAESVEQFMNSYGKQPLENHGAEDDKEGEALAEDTVKNSDENSGTVEISTKNPPPKPPRLKVEEEGGENVDEYNNNETKVAEDKTDPEVQVERKEKEVLIKQIDDDKEGTGDDGWEIVGRSSKKVLNGEKSKDGGTEKRESQTRAETGNKDPNRPRYTKAEMLEVLTERNKLKEQVFALQDELKIYKPGYTEDEAYGYSSNNTSPRRVSRREESGISRMFVQKSPAV</sequence>
<feature type="compositionally biased region" description="Polar residues" evidence="5">
    <location>
        <begin position="269"/>
        <end position="279"/>
    </location>
</feature>
<dbReference type="PROSITE" id="PS51777">
    <property type="entry name" value="RH2"/>
    <property type="match status" value="1"/>
</dbReference>
<keyword evidence="1" id="KW-0813">Transport</keyword>
<dbReference type="InterPro" id="IPR034743">
    <property type="entry name" value="RH1"/>
</dbReference>
<dbReference type="InterPro" id="IPR021563">
    <property type="entry name" value="RILP_dimer"/>
</dbReference>
<dbReference type="GO" id="GO:0031267">
    <property type="term" value="F:small GTPase binding"/>
    <property type="evidence" value="ECO:0007669"/>
    <property type="project" value="TreeGrafter"/>
</dbReference>
<dbReference type="PANTHER" id="PTHR21502:SF4">
    <property type="entry name" value="RILP-LIKE PROTEIN HOMOLOG"/>
    <property type="match status" value="1"/>
</dbReference>
<evidence type="ECO:0000256" key="1">
    <source>
        <dbReference type="ARBA" id="ARBA00022448"/>
    </source>
</evidence>
<evidence type="ECO:0000256" key="4">
    <source>
        <dbReference type="SAM" id="Coils"/>
    </source>
</evidence>
<reference evidence="8 9" key="1">
    <citation type="journal article" date="2018" name="Sci. Rep.">
        <title>Comparative analysis of the Pocillopora damicornis genome highlights role of immune system in coral evolution.</title>
        <authorList>
            <person name="Cunning R."/>
            <person name="Bay R.A."/>
            <person name="Gillette P."/>
            <person name="Baker A.C."/>
            <person name="Traylor-Knowles N."/>
        </authorList>
    </citation>
    <scope>NUCLEOTIDE SEQUENCE [LARGE SCALE GENOMIC DNA]</scope>
    <source>
        <strain evidence="8">RSMAS</strain>
        <tissue evidence="8">Whole animal</tissue>
    </source>
</reference>
<feature type="domain" description="RH2" evidence="7">
    <location>
        <begin position="382"/>
        <end position="447"/>
    </location>
</feature>
<evidence type="ECO:0000313" key="9">
    <source>
        <dbReference type="Proteomes" id="UP000275408"/>
    </source>
</evidence>
<dbReference type="PROSITE" id="PS51776">
    <property type="entry name" value="RH1"/>
    <property type="match status" value="1"/>
</dbReference>
<dbReference type="GO" id="GO:0046983">
    <property type="term" value="F:protein dimerization activity"/>
    <property type="evidence" value="ECO:0007669"/>
    <property type="project" value="InterPro"/>
</dbReference>
<feature type="compositionally biased region" description="Basic and acidic residues" evidence="5">
    <location>
        <begin position="307"/>
        <end position="338"/>
    </location>
</feature>
<comment type="caution">
    <text evidence="8">The sequence shown here is derived from an EMBL/GenBank/DDBJ whole genome shotgun (WGS) entry which is preliminary data.</text>
</comment>
<feature type="region of interest" description="Disordered" evidence="5">
    <location>
        <begin position="242"/>
        <end position="386"/>
    </location>
</feature>
<dbReference type="Pfam" id="PF09744">
    <property type="entry name" value="RH1"/>
    <property type="match status" value="1"/>
</dbReference>
<evidence type="ECO:0000313" key="8">
    <source>
        <dbReference type="EMBL" id="RMX43771.1"/>
    </source>
</evidence>
<dbReference type="PANTHER" id="PTHR21502">
    <property type="entry name" value="ZINC FINGER PROTEIN DZIP1"/>
    <property type="match status" value="1"/>
</dbReference>
<dbReference type="Gene3D" id="6.10.230.10">
    <property type="match status" value="1"/>
</dbReference>
<dbReference type="Gene3D" id="1.20.58.1770">
    <property type="match status" value="1"/>
</dbReference>
<dbReference type="GO" id="GO:0015031">
    <property type="term" value="P:protein transport"/>
    <property type="evidence" value="ECO:0007669"/>
    <property type="project" value="UniProtKB-KW"/>
</dbReference>
<proteinExistence type="predicted"/>
<dbReference type="SUPFAM" id="SSF161256">
    <property type="entry name" value="RILP dimerisation region"/>
    <property type="match status" value="1"/>
</dbReference>
<evidence type="ECO:0000259" key="6">
    <source>
        <dbReference type="PROSITE" id="PS51776"/>
    </source>
</evidence>
<feature type="compositionally biased region" description="Basic and acidic residues" evidence="5">
    <location>
        <begin position="354"/>
        <end position="386"/>
    </location>
</feature>
<evidence type="ECO:0000256" key="5">
    <source>
        <dbReference type="SAM" id="MobiDB-lite"/>
    </source>
</evidence>
<gene>
    <name evidence="8" type="ORF">pdam_00019498</name>
</gene>
<dbReference type="InterPro" id="IPR051241">
    <property type="entry name" value="DZIP_RILPL"/>
</dbReference>